<dbReference type="SMART" id="SM00671">
    <property type="entry name" value="SEL1"/>
    <property type="match status" value="4"/>
</dbReference>
<keyword evidence="4" id="KW-0677">Repeat</keyword>
<keyword evidence="11" id="KW-1185">Reference proteome</keyword>
<evidence type="ECO:0000256" key="5">
    <source>
        <dbReference type="ARBA" id="ARBA00022801"/>
    </source>
</evidence>
<evidence type="ECO:0000256" key="8">
    <source>
        <dbReference type="ARBA" id="ARBA00023251"/>
    </source>
</evidence>
<keyword evidence="9" id="KW-0964">Secreted</keyword>
<evidence type="ECO:0000256" key="2">
    <source>
        <dbReference type="ARBA" id="ARBA00008486"/>
    </source>
</evidence>
<accession>Q7VHZ5</accession>
<dbReference type="PANTHER" id="PTHR13891">
    <property type="entry name" value="CYTOCHROME C OXIDASE ASSEMBLY FACTOR 7"/>
    <property type="match status" value="1"/>
</dbReference>
<dbReference type="Gene3D" id="1.25.40.10">
    <property type="entry name" value="Tetratricopeptide repeat domain"/>
    <property type="match status" value="1"/>
</dbReference>
<protein>
    <recommendedName>
        <fullName evidence="3 9">Beta-lactamase</fullName>
        <ecNumber evidence="3 9">3.5.2.6</ecNumber>
    </recommendedName>
</protein>
<evidence type="ECO:0000313" key="11">
    <source>
        <dbReference type="Proteomes" id="UP000002495"/>
    </source>
</evidence>
<feature type="chain" id="PRO_5023977964" description="Beta-lactamase" evidence="9">
    <location>
        <begin position="24"/>
        <end position="255"/>
    </location>
</feature>
<comment type="catalytic activity">
    <reaction evidence="1 9">
        <text>a beta-lactam + H2O = a substituted beta-amino acid</text>
        <dbReference type="Rhea" id="RHEA:20401"/>
        <dbReference type="ChEBI" id="CHEBI:15377"/>
        <dbReference type="ChEBI" id="CHEBI:35627"/>
        <dbReference type="ChEBI" id="CHEBI:140347"/>
        <dbReference type="EC" id="3.5.2.6"/>
    </reaction>
</comment>
<evidence type="ECO:0000256" key="3">
    <source>
        <dbReference type="ARBA" id="ARBA00012865"/>
    </source>
</evidence>
<dbReference type="eggNOG" id="COG0790">
    <property type="taxonomic scope" value="Bacteria"/>
</dbReference>
<evidence type="ECO:0000256" key="7">
    <source>
        <dbReference type="ARBA" id="ARBA00023157"/>
    </source>
</evidence>
<dbReference type="GO" id="GO:0005576">
    <property type="term" value="C:extracellular region"/>
    <property type="evidence" value="ECO:0007669"/>
    <property type="project" value="UniProtKB-SubCell"/>
</dbReference>
<dbReference type="GO" id="GO:0046677">
    <property type="term" value="P:response to antibiotic"/>
    <property type="evidence" value="ECO:0007669"/>
    <property type="project" value="UniProtKB-KW"/>
</dbReference>
<reference evidence="10 11" key="1">
    <citation type="journal article" date="2003" name="Proc. Natl. Acad. Sci. U.S.A.">
        <title>The complete genome sequence of the carcinogenic bacterium Helicobacter hepaticus.</title>
        <authorList>
            <person name="Suerbaum S."/>
            <person name="Josenhans C."/>
            <person name="Sterzenbach T."/>
            <person name="Drescher B."/>
            <person name="Brandt P."/>
            <person name="Bell M."/>
            <person name="Droege M."/>
            <person name="Fartmann B."/>
            <person name="Fischer H.-P."/>
            <person name="Ge Z."/>
            <person name="Hoerster A."/>
            <person name="Holland R."/>
            <person name="Klein K."/>
            <person name="Koenig J."/>
            <person name="Macko L."/>
            <person name="Mendz G.L."/>
            <person name="Nyakatura G."/>
            <person name="Schauer D.B."/>
            <person name="Shen Z."/>
            <person name="Weber J."/>
            <person name="Frosch M."/>
            <person name="Fox J.G."/>
        </authorList>
    </citation>
    <scope>NUCLEOTIDE SEQUENCE [LARGE SCALE GENOMIC DNA]</scope>
    <source>
        <strain evidence="11">ATCC 51449 / 3B1</strain>
    </source>
</reference>
<dbReference type="EMBL" id="AE017125">
    <property type="protein sequence ID" value="AAP77413.1"/>
    <property type="molecule type" value="Genomic_DNA"/>
</dbReference>
<dbReference type="AlphaFoldDB" id="Q7VHZ5"/>
<dbReference type="GO" id="GO:0008800">
    <property type="term" value="F:beta-lactamase activity"/>
    <property type="evidence" value="ECO:0007669"/>
    <property type="project" value="UniProtKB-UniRule"/>
</dbReference>
<keyword evidence="7" id="KW-1015">Disulfide bond</keyword>
<evidence type="ECO:0000256" key="9">
    <source>
        <dbReference type="RuleBase" id="RU366075"/>
    </source>
</evidence>
<dbReference type="InterPro" id="IPR040239">
    <property type="entry name" value="HcpB-like"/>
</dbReference>
<keyword evidence="5 9" id="KW-0378">Hydrolase</keyword>
<evidence type="ECO:0000313" key="10">
    <source>
        <dbReference type="EMBL" id="AAP77413.1"/>
    </source>
</evidence>
<evidence type="ECO:0000256" key="1">
    <source>
        <dbReference type="ARBA" id="ARBA00001526"/>
    </source>
</evidence>
<dbReference type="SUPFAM" id="SSF81901">
    <property type="entry name" value="HCP-like"/>
    <property type="match status" value="1"/>
</dbReference>
<dbReference type="InterPro" id="IPR011990">
    <property type="entry name" value="TPR-like_helical_dom_sf"/>
</dbReference>
<organism evidence="10 11">
    <name type="scientific">Helicobacter hepaticus (strain ATCC 51449 / 3B1)</name>
    <dbReference type="NCBI Taxonomy" id="235279"/>
    <lineage>
        <taxon>Bacteria</taxon>
        <taxon>Pseudomonadati</taxon>
        <taxon>Campylobacterota</taxon>
        <taxon>Epsilonproteobacteria</taxon>
        <taxon>Campylobacterales</taxon>
        <taxon>Helicobacteraceae</taxon>
        <taxon>Helicobacter</taxon>
    </lineage>
</organism>
<dbReference type="EC" id="3.5.2.6" evidence="3 9"/>
<dbReference type="KEGG" id="hhe:HH_0816"/>
<keyword evidence="9" id="KW-0732">Signal</keyword>
<dbReference type="Pfam" id="PF08238">
    <property type="entry name" value="Sel1"/>
    <property type="match status" value="3"/>
</dbReference>
<sequence length="255" mass="29217">MRFHNRIIQWCLALVMVTMCIWANEQDEVLQNNIEEVQNSQESPLIKGIRAADTDFYQGVVLWVKNIDDASTFLKKACDARHPGACLYLGNYYEAKSQNKRDLQHNLTESAHYYKLGYDNSLEACKEGAIEWCAIQAVALIDGRGVEKDVAKGLEYLEIMCERDIQSACSMLGSYYFYGVNVQKDLDKAKEFNQKALELDSKACDEHRMYACVLSAEIYQQGLSVPQDLSKAKNYYHRACDLHNQFACDYVQKLK</sequence>
<name>Q7VHZ5_HELHP</name>
<gene>
    <name evidence="10" type="ordered locus">HH_0816</name>
</gene>
<comment type="similarity">
    <text evidence="2 9">Belongs to the hcp beta-lactamase family.</text>
</comment>
<dbReference type="HOGENOM" id="CLU_1239635_0_0_7"/>
<comment type="subcellular location">
    <subcellularLocation>
        <location evidence="9">Secreted</location>
    </subcellularLocation>
</comment>
<comment type="function">
    <text evidence="9">Hydrolyzes 6-aminopenicillinic acid and 7-aminocephalosporanic acid (ACA) derivatives.</text>
</comment>
<proteinExistence type="inferred from homology"/>
<dbReference type="STRING" id="235279.HH_0816"/>
<keyword evidence="6" id="KW-0802">TPR repeat</keyword>
<keyword evidence="8" id="KW-0046">Antibiotic resistance</keyword>
<feature type="signal peptide" evidence="9">
    <location>
        <begin position="1"/>
        <end position="23"/>
    </location>
</feature>
<dbReference type="PANTHER" id="PTHR13891:SF1">
    <property type="entry name" value="CYTOCHROME C OXIDASE ASSEMBLY FACTOR 7"/>
    <property type="match status" value="1"/>
</dbReference>
<evidence type="ECO:0000256" key="4">
    <source>
        <dbReference type="ARBA" id="ARBA00022737"/>
    </source>
</evidence>
<dbReference type="Proteomes" id="UP000002495">
    <property type="component" value="Chromosome"/>
</dbReference>
<evidence type="ECO:0000256" key="6">
    <source>
        <dbReference type="ARBA" id="ARBA00022803"/>
    </source>
</evidence>
<dbReference type="RefSeq" id="WP_011115656.1">
    <property type="nucleotide sequence ID" value="NC_004917.1"/>
</dbReference>
<dbReference type="InterPro" id="IPR006597">
    <property type="entry name" value="Sel1-like"/>
</dbReference>